<evidence type="ECO:0000256" key="1">
    <source>
        <dbReference type="SAM" id="Phobius"/>
    </source>
</evidence>
<reference evidence="2" key="2">
    <citation type="submission" date="2017-10" db="EMBL/GenBank/DDBJ databases">
        <title>Ladona fulva Genome sequencing and assembly.</title>
        <authorList>
            <person name="Murali S."/>
            <person name="Richards S."/>
            <person name="Bandaranaike D."/>
            <person name="Bellair M."/>
            <person name="Blankenburg K."/>
            <person name="Chao H."/>
            <person name="Dinh H."/>
            <person name="Doddapaneni H."/>
            <person name="Dugan-Rocha S."/>
            <person name="Elkadiri S."/>
            <person name="Gnanaolivu R."/>
            <person name="Hernandez B."/>
            <person name="Skinner E."/>
            <person name="Javaid M."/>
            <person name="Lee S."/>
            <person name="Li M."/>
            <person name="Ming W."/>
            <person name="Munidasa M."/>
            <person name="Muniz J."/>
            <person name="Nguyen L."/>
            <person name="Hughes D."/>
            <person name="Osuji N."/>
            <person name="Pu L.-L."/>
            <person name="Puazo M."/>
            <person name="Qu C."/>
            <person name="Quiroz J."/>
            <person name="Raj R."/>
            <person name="Weissenberger G."/>
            <person name="Xin Y."/>
            <person name="Zou X."/>
            <person name="Han Y."/>
            <person name="Worley K."/>
            <person name="Muzny D."/>
            <person name="Gibbs R."/>
        </authorList>
    </citation>
    <scope>NUCLEOTIDE SEQUENCE</scope>
    <source>
        <strain evidence="2">Sampled in the wild</strain>
    </source>
</reference>
<evidence type="ECO:0008006" key="4">
    <source>
        <dbReference type="Google" id="ProtNLM"/>
    </source>
</evidence>
<name>A0A8K0P167_LADFU</name>
<dbReference type="Proteomes" id="UP000792457">
    <property type="component" value="Unassembled WGS sequence"/>
</dbReference>
<evidence type="ECO:0000313" key="2">
    <source>
        <dbReference type="EMBL" id="KAG8227374.1"/>
    </source>
</evidence>
<keyword evidence="3" id="KW-1185">Reference proteome</keyword>
<evidence type="ECO:0000313" key="3">
    <source>
        <dbReference type="Proteomes" id="UP000792457"/>
    </source>
</evidence>
<keyword evidence="1" id="KW-0812">Transmembrane</keyword>
<dbReference type="OrthoDB" id="5568754at2759"/>
<dbReference type="InterPro" id="IPR039720">
    <property type="entry name" value="TMEM94"/>
</dbReference>
<gene>
    <name evidence="2" type="ORF">J437_LFUL000382</name>
</gene>
<dbReference type="PANTHER" id="PTHR13219:SF6">
    <property type="entry name" value="TRANSMEMBRANE PROTEIN 94"/>
    <property type="match status" value="1"/>
</dbReference>
<organism evidence="2 3">
    <name type="scientific">Ladona fulva</name>
    <name type="common">Scarce chaser dragonfly</name>
    <name type="synonym">Libellula fulva</name>
    <dbReference type="NCBI Taxonomy" id="123851"/>
    <lineage>
        <taxon>Eukaryota</taxon>
        <taxon>Metazoa</taxon>
        <taxon>Ecdysozoa</taxon>
        <taxon>Arthropoda</taxon>
        <taxon>Hexapoda</taxon>
        <taxon>Insecta</taxon>
        <taxon>Pterygota</taxon>
        <taxon>Palaeoptera</taxon>
        <taxon>Odonata</taxon>
        <taxon>Epiprocta</taxon>
        <taxon>Anisoptera</taxon>
        <taxon>Libelluloidea</taxon>
        <taxon>Libellulidae</taxon>
        <taxon>Ladona</taxon>
    </lineage>
</organism>
<keyword evidence="1" id="KW-1133">Transmembrane helix</keyword>
<feature type="transmembrane region" description="Helical" evidence="1">
    <location>
        <begin position="94"/>
        <end position="115"/>
    </location>
</feature>
<accession>A0A8K0P167</accession>
<dbReference type="PANTHER" id="PTHR13219">
    <property type="entry name" value="TRANSMEMBRANE PROTEIN 94"/>
    <property type="match status" value="1"/>
</dbReference>
<protein>
    <recommendedName>
        <fullName evidence="4">Transmembrane protein 94</fullName>
    </recommendedName>
</protein>
<keyword evidence="1" id="KW-0472">Membrane</keyword>
<feature type="transmembrane region" description="Helical" evidence="1">
    <location>
        <begin position="66"/>
        <end position="88"/>
    </location>
</feature>
<dbReference type="AlphaFoldDB" id="A0A8K0P167"/>
<comment type="caution">
    <text evidence="2">The sequence shown here is derived from an EMBL/GenBank/DDBJ whole genome shotgun (WGS) entry which is preliminary data.</text>
</comment>
<reference evidence="2" key="1">
    <citation type="submission" date="2013-04" db="EMBL/GenBank/DDBJ databases">
        <authorList>
            <person name="Qu J."/>
            <person name="Murali S.C."/>
            <person name="Bandaranaike D."/>
            <person name="Bellair M."/>
            <person name="Blankenburg K."/>
            <person name="Chao H."/>
            <person name="Dinh H."/>
            <person name="Doddapaneni H."/>
            <person name="Downs B."/>
            <person name="Dugan-Rocha S."/>
            <person name="Elkadiri S."/>
            <person name="Gnanaolivu R.D."/>
            <person name="Hernandez B."/>
            <person name="Javaid M."/>
            <person name="Jayaseelan J.C."/>
            <person name="Lee S."/>
            <person name="Li M."/>
            <person name="Ming W."/>
            <person name="Munidasa M."/>
            <person name="Muniz J."/>
            <person name="Nguyen L."/>
            <person name="Ongeri F."/>
            <person name="Osuji N."/>
            <person name="Pu L.-L."/>
            <person name="Puazo M."/>
            <person name="Qu C."/>
            <person name="Quiroz J."/>
            <person name="Raj R."/>
            <person name="Weissenberger G."/>
            <person name="Xin Y."/>
            <person name="Zou X."/>
            <person name="Han Y."/>
            <person name="Richards S."/>
            <person name="Worley K."/>
            <person name="Muzny D."/>
            <person name="Gibbs R."/>
        </authorList>
    </citation>
    <scope>NUCLEOTIDE SEQUENCE</scope>
    <source>
        <strain evidence="2">Sampled in the wild</strain>
    </source>
</reference>
<dbReference type="EMBL" id="KZ308322">
    <property type="protein sequence ID" value="KAG8227374.1"/>
    <property type="molecule type" value="Genomic_DNA"/>
</dbReference>
<sequence length="775" mass="87935">MIFSYAMEKSLNVGLSTKDALKQLHKDISSVLLEHEESERKRKRNIFRKGSWLNESLDHNSQYTTLCWTSAVILLINGLVFIFSYFLFDNPRYNFLPLQGLIIIVLLVINLYIVAWDNRLRHMEIPQRVHYILSQLKVASEKVQWSPDNYPHLCSPYSPCITLQWTYRDGHLINLPWALLVAGDVILMRPGQQAPGTCVSMEDKDGTVLQAGDVYSPQLHEEAREVFSVPKARAPLPNSRHLLQETPYLSNLRIALDGALNRPASCHNRDRHLLMVTCVEQATVPIIVVFVVFLNVFRHLYLSQWVGAGHWTEMFLLQPASASLPLLPVIFPATWLLLTSLGTARIQTIFQSSNQRRLPPVDPFDETDLSEPMHPAIEVSWKEVHRCLIDVIRGNGKVLSRTANLLHVLGSVTALCCVDKKGILSWPNPTAEKVFFLRNSKPSSRTSSITSINAIYNAPPSNIDSVPHQKFPGDEEEVVEDNLKPTFPHHDNNTVQTVAEVLDLTHDHGSPFRLQFDDQTWRRHLSSLKPLGLAILLNTCNMATQEHYSHFCSHVTCEAMYNEDLVPVTNRRMLDMCGEMAVFPGANKCLCELAKQIGFSDQAQDIFSLEEQLSTFRHVQPEMVRRDIKFARSLSIAKLKFPFPHMVGTVVKELSSGALQLMSQGTADIILDSCLEFWDGQDLCPLSPADRKKVQDFYQRTSLTAYCSAFAYRPLSRSVNSHLSNVYLELPADSKHLYMPYRSPTPMHWDTSRSTHPSNGHHVHSLLTQFHSTGY</sequence>
<proteinExistence type="predicted"/>
<feature type="transmembrane region" description="Helical" evidence="1">
    <location>
        <begin position="273"/>
        <end position="296"/>
    </location>
</feature>